<dbReference type="PROSITE" id="PS50005">
    <property type="entry name" value="TPR"/>
    <property type="match status" value="1"/>
</dbReference>
<dbReference type="Proteomes" id="UP000678393">
    <property type="component" value="Unassembled WGS sequence"/>
</dbReference>
<feature type="transmembrane region" description="Helical" evidence="12">
    <location>
        <begin position="479"/>
        <end position="496"/>
    </location>
</feature>
<feature type="region of interest" description="Disordered" evidence="13">
    <location>
        <begin position="287"/>
        <end position="309"/>
    </location>
</feature>
<evidence type="ECO:0000313" key="15">
    <source>
        <dbReference type="Proteomes" id="UP000678393"/>
    </source>
</evidence>
<comment type="similarity">
    <text evidence="10">Belongs to the glycosyltransferase 22 family. PIGZ subfamily.</text>
</comment>
<evidence type="ECO:0000256" key="6">
    <source>
        <dbReference type="ARBA" id="ARBA00022692"/>
    </source>
</evidence>
<proteinExistence type="inferred from homology"/>
<feature type="repeat" description="TPR" evidence="11">
    <location>
        <begin position="689"/>
        <end position="722"/>
    </location>
</feature>
<feature type="transmembrane region" description="Helical" evidence="12">
    <location>
        <begin position="136"/>
        <end position="153"/>
    </location>
</feature>
<evidence type="ECO:0000256" key="10">
    <source>
        <dbReference type="ARBA" id="ARBA00038466"/>
    </source>
</evidence>
<evidence type="ECO:0000256" key="13">
    <source>
        <dbReference type="SAM" id="MobiDB-lite"/>
    </source>
</evidence>
<feature type="compositionally biased region" description="Polar residues" evidence="13">
    <location>
        <begin position="287"/>
        <end position="299"/>
    </location>
</feature>
<dbReference type="AlphaFoldDB" id="A0A8S3YHI8"/>
<dbReference type="SUPFAM" id="SSF48452">
    <property type="entry name" value="TPR-like"/>
    <property type="match status" value="1"/>
</dbReference>
<evidence type="ECO:0000256" key="7">
    <source>
        <dbReference type="ARBA" id="ARBA00022824"/>
    </source>
</evidence>
<protein>
    <recommendedName>
        <fullName evidence="12">Mannosyltransferase</fullName>
        <ecNumber evidence="12">2.4.1.-</ecNumber>
    </recommendedName>
</protein>
<keyword evidence="11" id="KW-0802">TPR repeat</keyword>
<dbReference type="Pfam" id="PF03901">
    <property type="entry name" value="Glyco_transf_22"/>
    <property type="match status" value="1"/>
</dbReference>
<dbReference type="GO" id="GO:0005789">
    <property type="term" value="C:endoplasmic reticulum membrane"/>
    <property type="evidence" value="ECO:0007669"/>
    <property type="project" value="UniProtKB-SubCell"/>
</dbReference>
<feature type="transmembrane region" description="Helical" evidence="12">
    <location>
        <begin position="427"/>
        <end position="447"/>
    </location>
</feature>
<keyword evidence="9 12" id="KW-0472">Membrane</keyword>
<dbReference type="InterPro" id="IPR019734">
    <property type="entry name" value="TPR_rpt"/>
</dbReference>
<keyword evidence="5" id="KW-0808">Transferase</keyword>
<evidence type="ECO:0000256" key="12">
    <source>
        <dbReference type="RuleBase" id="RU363075"/>
    </source>
</evidence>
<feature type="region of interest" description="Disordered" evidence="13">
    <location>
        <begin position="1"/>
        <end position="42"/>
    </location>
</feature>
<keyword evidence="3" id="KW-0337">GPI-anchor biosynthesis</keyword>
<sequence length="761" mass="87130">MTRAPVRGSQSPKAGNNKQKRSPRGRLKAAAQKNSENHADMLRRGDDTTQLFPRFTPLLVTVTLWAIRVIYVLNPRNWWMVHPDEVYQSVEVAHIETFGYGFRTYDFTPTEPLSEDTTRYRQMELQAGMHALRSPLFPYFYVLVANICWLLALQVNPYMLWRVAHVTISSLLPLAVHHCVARLYRSWDKGCVSAILVATSTHLNVLGTHCLLHSFLAPFTFLALSLLADLSSADSLLVTVSQDSDAVKADQFHREMCTYNELNNNNDNSIKSFQKSDTKMKTELNTTKAKSPNGVQNQCDSRDNKTKTNSKLKQKVKTSCVAEQRHGEVTTASFIATLTCYVRPDVFLVYVTHFLVFPELRQFLVPRNCFSLFLGASGALAIGIGTDFWYYGWGEYSCLNWLNFNIISGFSYRIFGEMKWWFYPEKLFFHNYGVTILLLFVICLLPFQVLRTQIEKNSIDTIRDKESTNKTQAMNHKNSLRSCAVWTFLLLVYSLNKHKETRFIHDVITLMFISIADVLVNTKLHIKSQTTYNNLIRLILVVVFSNPRTEFVNDINECVKYISEQADVTGVFYDSNLFMTGGMSLLHQDVPVLSIVESGFYEFGPRSRKNYTQRSTTDVNDASDSINDVRVVKSINEFNRASNYIALANAPAVVRVIIRNPAYNYLVMRRDRKFVDVGFKEVISANSNATILLHEGDVLFHMNQYLEASERFYRAVTLNESLLHAYLPLQICYSKLGNWLCLLDCLLFNLTRTGHRATNTQ</sequence>
<dbReference type="PANTHER" id="PTHR22760:SF3">
    <property type="entry name" value="GPI MANNOSYLTRANSFERASE 4"/>
    <property type="match status" value="1"/>
</dbReference>
<evidence type="ECO:0000256" key="5">
    <source>
        <dbReference type="ARBA" id="ARBA00022679"/>
    </source>
</evidence>
<comment type="subcellular location">
    <subcellularLocation>
        <location evidence="1 12">Endoplasmic reticulum membrane</location>
        <topology evidence="1 12">Multi-pass membrane protein</topology>
    </subcellularLocation>
</comment>
<evidence type="ECO:0000256" key="11">
    <source>
        <dbReference type="PROSITE-ProRule" id="PRU00339"/>
    </source>
</evidence>
<feature type="transmembrane region" description="Helical" evidence="12">
    <location>
        <begin position="51"/>
        <end position="73"/>
    </location>
</feature>
<evidence type="ECO:0000256" key="8">
    <source>
        <dbReference type="ARBA" id="ARBA00022989"/>
    </source>
</evidence>
<keyword evidence="15" id="KW-1185">Reference proteome</keyword>
<keyword evidence="8 12" id="KW-1133">Transmembrane helix</keyword>
<evidence type="ECO:0000256" key="4">
    <source>
        <dbReference type="ARBA" id="ARBA00022676"/>
    </source>
</evidence>
<accession>A0A8S3YHI8</accession>
<dbReference type="InterPro" id="IPR011990">
    <property type="entry name" value="TPR-like_helical_dom_sf"/>
</dbReference>
<keyword evidence="6 12" id="KW-0812">Transmembrane</keyword>
<dbReference type="OrthoDB" id="6096882at2759"/>
<dbReference type="GO" id="GO:0000026">
    <property type="term" value="F:alpha-1,2-mannosyltransferase activity"/>
    <property type="evidence" value="ECO:0007669"/>
    <property type="project" value="TreeGrafter"/>
</dbReference>
<dbReference type="InterPro" id="IPR005599">
    <property type="entry name" value="GPI_mannosylTrfase"/>
</dbReference>
<evidence type="ECO:0000313" key="14">
    <source>
        <dbReference type="EMBL" id="CAG5115838.1"/>
    </source>
</evidence>
<evidence type="ECO:0000256" key="3">
    <source>
        <dbReference type="ARBA" id="ARBA00022502"/>
    </source>
</evidence>
<gene>
    <name evidence="14" type="ORF">CUNI_LOCUS1396</name>
</gene>
<evidence type="ECO:0000256" key="9">
    <source>
        <dbReference type="ARBA" id="ARBA00023136"/>
    </source>
</evidence>
<evidence type="ECO:0000256" key="1">
    <source>
        <dbReference type="ARBA" id="ARBA00004477"/>
    </source>
</evidence>
<organism evidence="14 15">
    <name type="scientific">Candidula unifasciata</name>
    <dbReference type="NCBI Taxonomy" id="100452"/>
    <lineage>
        <taxon>Eukaryota</taxon>
        <taxon>Metazoa</taxon>
        <taxon>Spiralia</taxon>
        <taxon>Lophotrochozoa</taxon>
        <taxon>Mollusca</taxon>
        <taxon>Gastropoda</taxon>
        <taxon>Heterobranchia</taxon>
        <taxon>Euthyneura</taxon>
        <taxon>Panpulmonata</taxon>
        <taxon>Eupulmonata</taxon>
        <taxon>Stylommatophora</taxon>
        <taxon>Helicina</taxon>
        <taxon>Helicoidea</taxon>
        <taxon>Geomitridae</taxon>
        <taxon>Candidula</taxon>
    </lineage>
</organism>
<evidence type="ECO:0000256" key="2">
    <source>
        <dbReference type="ARBA" id="ARBA00004687"/>
    </source>
</evidence>
<feature type="compositionally biased region" description="Basic residues" evidence="13">
    <location>
        <begin position="18"/>
        <end position="27"/>
    </location>
</feature>
<comment type="pathway">
    <text evidence="2">Glycolipid biosynthesis; glycosylphosphatidylinositol-anchor biosynthesis.</text>
</comment>
<dbReference type="EC" id="2.4.1.-" evidence="12"/>
<dbReference type="PANTHER" id="PTHR22760">
    <property type="entry name" value="GLYCOSYLTRANSFERASE"/>
    <property type="match status" value="1"/>
</dbReference>
<dbReference type="GO" id="GO:0006506">
    <property type="term" value="P:GPI anchor biosynthetic process"/>
    <property type="evidence" value="ECO:0007669"/>
    <property type="project" value="UniProtKB-KW"/>
</dbReference>
<reference evidence="14" key="1">
    <citation type="submission" date="2021-04" db="EMBL/GenBank/DDBJ databases">
        <authorList>
            <consortium name="Molecular Ecology Group"/>
        </authorList>
    </citation>
    <scope>NUCLEOTIDE SEQUENCE</scope>
</reference>
<feature type="transmembrane region" description="Helical" evidence="12">
    <location>
        <begin position="370"/>
        <end position="391"/>
    </location>
</feature>
<keyword evidence="7 12" id="KW-0256">Endoplasmic reticulum</keyword>
<keyword evidence="4 12" id="KW-0328">Glycosyltransferase</keyword>
<name>A0A8S3YHI8_9EUPU</name>
<comment type="caution">
    <text evidence="14">The sequence shown here is derived from an EMBL/GenBank/DDBJ whole genome shotgun (WGS) entry which is preliminary data.</text>
</comment>
<dbReference type="EMBL" id="CAJHNH020000170">
    <property type="protein sequence ID" value="CAG5115838.1"/>
    <property type="molecule type" value="Genomic_DNA"/>
</dbReference>
<feature type="compositionally biased region" description="Polar residues" evidence="13">
    <location>
        <begin position="8"/>
        <end position="17"/>
    </location>
</feature>